<dbReference type="GO" id="GO:0005886">
    <property type="term" value="C:plasma membrane"/>
    <property type="evidence" value="ECO:0007669"/>
    <property type="project" value="UniProtKB-SubCell"/>
</dbReference>
<evidence type="ECO:0000256" key="2">
    <source>
        <dbReference type="ARBA" id="ARBA00022475"/>
    </source>
</evidence>
<accession>A0A3E1RCP1</accession>
<dbReference type="PANTHER" id="PTHR30213:SF1">
    <property type="entry name" value="INNER MEMBRANE PROTEIN YHJD"/>
    <property type="match status" value="1"/>
</dbReference>
<evidence type="ECO:0000256" key="1">
    <source>
        <dbReference type="ARBA" id="ARBA00004651"/>
    </source>
</evidence>
<evidence type="ECO:0000256" key="5">
    <source>
        <dbReference type="ARBA" id="ARBA00023136"/>
    </source>
</evidence>
<feature type="transmembrane region" description="Helical" evidence="6">
    <location>
        <begin position="214"/>
        <end position="236"/>
    </location>
</feature>
<dbReference type="NCBIfam" id="TIGR00765">
    <property type="entry name" value="yihY_not_rbn"/>
    <property type="match status" value="1"/>
</dbReference>
<evidence type="ECO:0000313" key="7">
    <source>
        <dbReference type="EMBL" id="RFO97137.1"/>
    </source>
</evidence>
<keyword evidence="4 6" id="KW-1133">Transmembrane helix</keyword>
<name>A0A3E1RCP1_9BURK</name>
<dbReference type="PIRSF" id="PIRSF035875">
    <property type="entry name" value="RNase_BN"/>
    <property type="match status" value="1"/>
</dbReference>
<protein>
    <recommendedName>
        <fullName evidence="9">YihY/virulence factor BrkB family protein</fullName>
    </recommendedName>
</protein>
<evidence type="ECO:0000256" key="6">
    <source>
        <dbReference type="SAM" id="Phobius"/>
    </source>
</evidence>
<dbReference type="Pfam" id="PF03631">
    <property type="entry name" value="Virul_fac_BrkB"/>
    <property type="match status" value="1"/>
</dbReference>
<dbReference type="AlphaFoldDB" id="A0A3E1RCP1"/>
<proteinExistence type="predicted"/>
<keyword evidence="5 6" id="KW-0472">Membrane</keyword>
<dbReference type="Proteomes" id="UP000260665">
    <property type="component" value="Unassembled WGS sequence"/>
</dbReference>
<feature type="transmembrane region" description="Helical" evidence="6">
    <location>
        <begin position="242"/>
        <end position="261"/>
    </location>
</feature>
<sequence length="295" mass="31844">MPPTFRSAWSLLYQTTEAWLDNYCPSMGAALAYYTLFSLAPLMLIVVSVGGMLFGAEAARGEIEAQLVSLMGAGGAHAVQDLLASVRQPAEGSVATGVGLVLLFLGSTSVFAELQNAFDRIWHAPASWRGSTWLTLVRTRLLSFGMVLAIGFLLMVSLAFSAALALMGHWVEPVFGGWLALATFSNAVAAFALLSAMFALIYKVMPRARVQWRDVWTGALFTALLFSLGRYLIGLYIGRSGIVSGFGAAGSLVVILLWVYYSAQIFLLGAQFTWVYANRFGSRKPVTIDAEPQTS</sequence>
<dbReference type="PANTHER" id="PTHR30213">
    <property type="entry name" value="INNER MEMBRANE PROTEIN YHJD"/>
    <property type="match status" value="1"/>
</dbReference>
<evidence type="ECO:0000313" key="8">
    <source>
        <dbReference type="Proteomes" id="UP000260665"/>
    </source>
</evidence>
<reference evidence="7 8" key="1">
    <citation type="submission" date="2018-05" db="EMBL/GenBank/DDBJ databases">
        <title>Rhodoferax soyangensis sp.nov., isolated from an oligotrophic freshwater lake.</title>
        <authorList>
            <person name="Park M."/>
        </authorList>
    </citation>
    <scope>NUCLEOTIDE SEQUENCE [LARGE SCALE GENOMIC DNA]</scope>
    <source>
        <strain evidence="7 8">IMCC26218</strain>
    </source>
</reference>
<evidence type="ECO:0008006" key="9">
    <source>
        <dbReference type="Google" id="ProtNLM"/>
    </source>
</evidence>
<feature type="transmembrane region" description="Helical" evidence="6">
    <location>
        <begin position="178"/>
        <end position="202"/>
    </location>
</feature>
<feature type="transmembrane region" description="Helical" evidence="6">
    <location>
        <begin position="31"/>
        <end position="55"/>
    </location>
</feature>
<dbReference type="OrthoDB" id="9797028at2"/>
<gene>
    <name evidence="7" type="ORF">DIC66_08305</name>
</gene>
<dbReference type="EMBL" id="QFZK01000004">
    <property type="protein sequence ID" value="RFO97137.1"/>
    <property type="molecule type" value="Genomic_DNA"/>
</dbReference>
<feature type="transmembrane region" description="Helical" evidence="6">
    <location>
        <begin position="141"/>
        <end position="166"/>
    </location>
</feature>
<evidence type="ECO:0000256" key="3">
    <source>
        <dbReference type="ARBA" id="ARBA00022692"/>
    </source>
</evidence>
<dbReference type="InterPro" id="IPR017039">
    <property type="entry name" value="Virul_fac_BrkB"/>
</dbReference>
<keyword evidence="2" id="KW-1003">Cell membrane</keyword>
<keyword evidence="3 6" id="KW-0812">Transmembrane</keyword>
<comment type="subcellular location">
    <subcellularLocation>
        <location evidence="1">Cell membrane</location>
        <topology evidence="1">Multi-pass membrane protein</topology>
    </subcellularLocation>
</comment>
<evidence type="ECO:0000256" key="4">
    <source>
        <dbReference type="ARBA" id="ARBA00022989"/>
    </source>
</evidence>
<keyword evidence="8" id="KW-1185">Reference proteome</keyword>
<organism evidence="7 8">
    <name type="scientific">Rhodoferax lacus</name>
    <dbReference type="NCBI Taxonomy" id="2184758"/>
    <lineage>
        <taxon>Bacteria</taxon>
        <taxon>Pseudomonadati</taxon>
        <taxon>Pseudomonadota</taxon>
        <taxon>Betaproteobacteria</taxon>
        <taxon>Burkholderiales</taxon>
        <taxon>Comamonadaceae</taxon>
        <taxon>Rhodoferax</taxon>
    </lineage>
</organism>
<comment type="caution">
    <text evidence="7">The sequence shown here is derived from an EMBL/GenBank/DDBJ whole genome shotgun (WGS) entry which is preliminary data.</text>
</comment>